<dbReference type="PANTHER" id="PTHR36448">
    <property type="entry name" value="BLR7373 PROTEIN"/>
    <property type="match status" value="1"/>
</dbReference>
<dbReference type="PANTHER" id="PTHR36448:SF2">
    <property type="entry name" value="CUPIN TYPE-1 DOMAIN-CONTAINING PROTEIN"/>
    <property type="match status" value="1"/>
</dbReference>
<accession>A0A7D7R8N6</accession>
<dbReference type="EMBL" id="CP059540">
    <property type="protein sequence ID" value="QMT16558.1"/>
    <property type="molecule type" value="Genomic_DNA"/>
</dbReference>
<dbReference type="InterPro" id="IPR011051">
    <property type="entry name" value="RmlC_Cupin_sf"/>
</dbReference>
<dbReference type="InterPro" id="IPR047121">
    <property type="entry name" value="YjiB-like"/>
</dbReference>
<dbReference type="InterPro" id="IPR014710">
    <property type="entry name" value="RmlC-like_jellyroll"/>
</dbReference>
<dbReference type="AlphaFoldDB" id="A0A7D7R8N6"/>
<organism evidence="2 3">
    <name type="scientific">Planococcus maritimus</name>
    <dbReference type="NCBI Taxonomy" id="192421"/>
    <lineage>
        <taxon>Bacteria</taxon>
        <taxon>Bacillati</taxon>
        <taxon>Bacillota</taxon>
        <taxon>Bacilli</taxon>
        <taxon>Bacillales</taxon>
        <taxon>Caryophanaceae</taxon>
        <taxon>Planococcus</taxon>
    </lineage>
</organism>
<evidence type="ECO:0000313" key="2">
    <source>
        <dbReference type="EMBL" id="QMT16558.1"/>
    </source>
</evidence>
<reference evidence="2 3" key="1">
    <citation type="submission" date="2020-07" db="EMBL/GenBank/DDBJ databases">
        <title>Screening of a cold-adapted Planococcus bacterium producing protease in traditional shrimp paste and protease identification by genome sequencing.</title>
        <authorList>
            <person name="Gao R."/>
            <person name="Leng W."/>
            <person name="Chu Q."/>
            <person name="Wu X."/>
            <person name="Liu H."/>
            <person name="Li X."/>
        </authorList>
    </citation>
    <scope>NUCLEOTIDE SEQUENCE [LARGE SCALE GENOMIC DNA]</scope>
    <source>
        <strain evidence="2 3">XJ11</strain>
    </source>
</reference>
<name>A0A7D7R8N6_PLAMR</name>
<evidence type="ECO:0000259" key="1">
    <source>
        <dbReference type="Pfam" id="PF07883"/>
    </source>
</evidence>
<evidence type="ECO:0000313" key="3">
    <source>
        <dbReference type="Proteomes" id="UP000514716"/>
    </source>
</evidence>
<dbReference type="KEGG" id="pdec:H1Q58_11310"/>
<proteinExistence type="predicted"/>
<keyword evidence="3" id="KW-1185">Reference proteome</keyword>
<dbReference type="Gene3D" id="2.60.120.10">
    <property type="entry name" value="Jelly Rolls"/>
    <property type="match status" value="1"/>
</dbReference>
<dbReference type="PIRSF" id="PIRSF019307">
    <property type="entry name" value="UCP019307"/>
    <property type="match status" value="1"/>
</dbReference>
<dbReference type="InterPro" id="IPR014500">
    <property type="entry name" value="UCP019307_cupin"/>
</dbReference>
<dbReference type="RefSeq" id="WP_182091523.1">
    <property type="nucleotide sequence ID" value="NZ_CP059540.1"/>
</dbReference>
<dbReference type="CDD" id="cd02219">
    <property type="entry name" value="cupin_YjlB-like"/>
    <property type="match status" value="1"/>
</dbReference>
<dbReference type="InterPro" id="IPR013096">
    <property type="entry name" value="Cupin_2"/>
</dbReference>
<dbReference type="Proteomes" id="UP000514716">
    <property type="component" value="Chromosome"/>
</dbReference>
<feature type="domain" description="Cupin type-2" evidence="1">
    <location>
        <begin position="52"/>
        <end position="104"/>
    </location>
</feature>
<dbReference type="SUPFAM" id="SSF51182">
    <property type="entry name" value="RmlC-like cupins"/>
    <property type="match status" value="1"/>
</dbReference>
<protein>
    <submittedName>
        <fullName evidence="2">Cupin domain-containing protein</fullName>
    </submittedName>
</protein>
<dbReference type="Pfam" id="PF07883">
    <property type="entry name" value="Cupin_2"/>
    <property type="match status" value="1"/>
</dbReference>
<sequence>MQDAQLFHFDDDGAIPNNPKLPVVFYSAVFKDELDRIQLFFEKHGWENSWQGGVFDFHHYHSNTHEVLGVVSGSARLQLGGERGQNVEVTAGDVCVLPAGTGHKRLSASEDFLIVGAYPGGVEYNLKTGEPGERPYVLEDILNTPLPKADPVYGDVGPLLSAWNK</sequence>
<gene>
    <name evidence="2" type="ORF">H1Q58_11310</name>
</gene>